<keyword evidence="2" id="KW-1133">Transmembrane helix</keyword>
<feature type="transmembrane region" description="Helical" evidence="2">
    <location>
        <begin position="60"/>
        <end position="81"/>
    </location>
</feature>
<name>A0A7Y9FHX7_9CELL</name>
<dbReference type="RefSeq" id="WP_140459862.1">
    <property type="nucleotide sequence ID" value="NZ_BAABFI010000024.1"/>
</dbReference>
<evidence type="ECO:0000313" key="5">
    <source>
        <dbReference type="Proteomes" id="UP000577956"/>
    </source>
</evidence>
<evidence type="ECO:0000313" key="3">
    <source>
        <dbReference type="EMBL" id="GIG33417.1"/>
    </source>
</evidence>
<feature type="transmembrane region" description="Helical" evidence="2">
    <location>
        <begin position="93"/>
        <end position="112"/>
    </location>
</feature>
<keyword evidence="6" id="KW-1185">Reference proteome</keyword>
<evidence type="ECO:0000313" key="4">
    <source>
        <dbReference type="EMBL" id="NYD87539.1"/>
    </source>
</evidence>
<evidence type="ECO:0000256" key="1">
    <source>
        <dbReference type="SAM" id="MobiDB-lite"/>
    </source>
</evidence>
<keyword evidence="2" id="KW-0812">Transmembrane</keyword>
<organism evidence="4 5">
    <name type="scientific">Cellulomonas oligotrophica</name>
    <dbReference type="NCBI Taxonomy" id="931536"/>
    <lineage>
        <taxon>Bacteria</taxon>
        <taxon>Bacillati</taxon>
        <taxon>Actinomycetota</taxon>
        <taxon>Actinomycetes</taxon>
        <taxon>Micrococcales</taxon>
        <taxon>Cellulomonadaceae</taxon>
        <taxon>Cellulomonas</taxon>
    </lineage>
</organism>
<feature type="transmembrane region" description="Helical" evidence="2">
    <location>
        <begin position="35"/>
        <end position="53"/>
    </location>
</feature>
<dbReference type="Proteomes" id="UP000618382">
    <property type="component" value="Unassembled WGS sequence"/>
</dbReference>
<dbReference type="EMBL" id="JACCBK010000001">
    <property type="protein sequence ID" value="NYD87539.1"/>
    <property type="molecule type" value="Genomic_DNA"/>
</dbReference>
<dbReference type="AlphaFoldDB" id="A0A7Y9FHX7"/>
<comment type="caution">
    <text evidence="4">The sequence shown here is derived from an EMBL/GenBank/DDBJ whole genome shotgun (WGS) entry which is preliminary data.</text>
</comment>
<reference evidence="4 5" key="1">
    <citation type="submission" date="2020-07" db="EMBL/GenBank/DDBJ databases">
        <title>Sequencing the genomes of 1000 actinobacteria strains.</title>
        <authorList>
            <person name="Klenk H.-P."/>
        </authorList>
    </citation>
    <scope>NUCLEOTIDE SEQUENCE [LARGE SCALE GENOMIC DNA]</scope>
    <source>
        <strain evidence="4 5">DSM 24482</strain>
    </source>
</reference>
<reference evidence="3 6" key="2">
    <citation type="submission" date="2021-01" db="EMBL/GenBank/DDBJ databases">
        <title>Whole genome shotgun sequence of Cellulomonas oligotrophica NBRC 109435.</title>
        <authorList>
            <person name="Komaki H."/>
            <person name="Tamura T."/>
        </authorList>
    </citation>
    <scope>NUCLEOTIDE SEQUENCE [LARGE SCALE GENOMIC DNA]</scope>
    <source>
        <strain evidence="3 6">NBRC 109435</strain>
    </source>
</reference>
<keyword evidence="2" id="KW-0472">Membrane</keyword>
<dbReference type="EMBL" id="BONN01000007">
    <property type="protein sequence ID" value="GIG33417.1"/>
    <property type="molecule type" value="Genomic_DNA"/>
</dbReference>
<dbReference type="Proteomes" id="UP000577956">
    <property type="component" value="Unassembled WGS sequence"/>
</dbReference>
<accession>A0A7Y9FHX7</accession>
<feature type="region of interest" description="Disordered" evidence="1">
    <location>
        <begin position="127"/>
        <end position="147"/>
    </location>
</feature>
<proteinExistence type="predicted"/>
<sequence length="147" mass="14718">MQPQPLTVAAFGRAAGAFALGLGVGALGTVMHRAVPPWGLVLSLALVLVAALTSRAWGRWPTFVGFAGGLFLAVQTLTSGGPGGDVLVPGTDAWGWGWVLGAIALCAVPAVLPRRLFVDPPVDAADPATVGTDPAAPTTAGGALDER</sequence>
<evidence type="ECO:0000313" key="6">
    <source>
        <dbReference type="Proteomes" id="UP000618382"/>
    </source>
</evidence>
<evidence type="ECO:0000256" key="2">
    <source>
        <dbReference type="SAM" id="Phobius"/>
    </source>
</evidence>
<protein>
    <submittedName>
        <fullName evidence="4">Uncharacterized protein</fullName>
    </submittedName>
</protein>
<gene>
    <name evidence="4" type="ORF">BKA21_003088</name>
    <name evidence="3" type="ORF">Col01nite_25760</name>
</gene>